<evidence type="ECO:0000256" key="10">
    <source>
        <dbReference type="ARBA" id="ARBA00050570"/>
    </source>
</evidence>
<reference evidence="21" key="1">
    <citation type="journal article" date="2020" name="Appl. Environ. Microbiol.">
        <title>Medium-Chain Fatty Acid Synthesis by 'Candidatus Weimeria bifida' gen. nov., sp. nov., and 'Candidatus Pseudoramibacter fermentans' sp. nov.</title>
        <authorList>
            <person name="Scarborough M.J."/>
            <person name="Myers K.S."/>
            <person name="Donohue T.J."/>
            <person name="Noguera D.R."/>
        </authorList>
    </citation>
    <scope>NUCLEOTIDE SEQUENCE</scope>
    <source>
        <strain evidence="21">EUB1.1</strain>
    </source>
</reference>
<dbReference type="PROSITE" id="PS51165">
    <property type="entry name" value="THUMP"/>
    <property type="match status" value="1"/>
</dbReference>
<dbReference type="GO" id="GO:0009228">
    <property type="term" value="P:thiamine biosynthetic process"/>
    <property type="evidence" value="ECO:0007669"/>
    <property type="project" value="UniProtKB-KW"/>
</dbReference>
<dbReference type="SMART" id="SM00981">
    <property type="entry name" value="THUMP"/>
    <property type="match status" value="1"/>
</dbReference>
<evidence type="ECO:0000256" key="18">
    <source>
        <dbReference type="ARBA" id="ARBA00080570"/>
    </source>
</evidence>
<dbReference type="Gene3D" id="3.40.50.620">
    <property type="entry name" value="HUPs"/>
    <property type="match status" value="1"/>
</dbReference>
<evidence type="ECO:0000256" key="4">
    <source>
        <dbReference type="ARBA" id="ARBA00022555"/>
    </source>
</evidence>
<dbReference type="GO" id="GO:0002937">
    <property type="term" value="P:tRNA 4-thiouridine biosynthesis"/>
    <property type="evidence" value="ECO:0007669"/>
    <property type="project" value="TreeGrafter"/>
</dbReference>
<evidence type="ECO:0000256" key="7">
    <source>
        <dbReference type="ARBA" id="ARBA00022840"/>
    </source>
</evidence>
<keyword evidence="5 19" id="KW-0808">Transferase</keyword>
<keyword evidence="9 19" id="KW-0784">Thiamine biosynthesis</keyword>
<dbReference type="SUPFAM" id="SSF52402">
    <property type="entry name" value="Adenine nucleotide alpha hydrolases-like"/>
    <property type="match status" value="1"/>
</dbReference>
<dbReference type="GO" id="GO:0004810">
    <property type="term" value="F:CCA tRNA nucleotidyltransferase activity"/>
    <property type="evidence" value="ECO:0007669"/>
    <property type="project" value="InterPro"/>
</dbReference>
<dbReference type="HAMAP" id="MF_00021">
    <property type="entry name" value="ThiI"/>
    <property type="match status" value="1"/>
</dbReference>
<keyword evidence="6 19" id="KW-0547">Nucleotide-binding</keyword>
<evidence type="ECO:0000256" key="13">
    <source>
        <dbReference type="ARBA" id="ARBA00061472"/>
    </source>
</evidence>
<protein>
    <recommendedName>
        <fullName evidence="15 19">Probable tRNA sulfurtransferase</fullName>
        <ecNumber evidence="14 19">2.8.1.4</ecNumber>
    </recommendedName>
    <alternativeName>
        <fullName evidence="16 19">Sulfur carrier protein ThiS sulfurtransferase</fullName>
    </alternativeName>
    <alternativeName>
        <fullName evidence="17 19">Thiamine biosynthesis protein ThiI</fullName>
    </alternativeName>
    <alternativeName>
        <fullName evidence="18 19">tRNA 4-thiouridine synthase</fullName>
    </alternativeName>
</protein>
<gene>
    <name evidence="19 21" type="primary">thiI</name>
    <name evidence="21" type="ORF">FRC53_06115</name>
</gene>
<keyword evidence="8 19" id="KW-0694">RNA-binding</keyword>
<evidence type="ECO:0000256" key="15">
    <source>
        <dbReference type="ARBA" id="ARBA00071867"/>
    </source>
</evidence>
<dbReference type="InterPro" id="IPR004114">
    <property type="entry name" value="THUMP_dom"/>
</dbReference>
<proteinExistence type="inferred from homology"/>
<evidence type="ECO:0000256" key="1">
    <source>
        <dbReference type="ARBA" id="ARBA00004496"/>
    </source>
</evidence>
<sequence length="390" mass="43279">MENREHVILVRYGEIALKGLNRHTFIDLLVKNIRGALSHLDSAEVKKIQGRIIVHISDDELDQGVEAVSRVFGVVSLSPATVVASQMDQIEPVVLEEADRAPFDSFKVCVKRSDKRFPMTSPEIGRHLGGVVLKHYDGQGKKVKMKGADREIWVEVRESAYIYSEFVKGRGGLPVGCSGQATLLLSGGIDSPVAGYMMAKRGVKLTAVYFHSFPFTSDRAKEKVVELGRIMTRYTGHFDLYVVPFTDIQTKIVQICPERQTTLIIRRFMMRIAEKIAKQTGSLSLITGESLGQVASQTQESLSATGSVVDMEVLRPLIGMDKQEIVEIAQDIGTFETSILPYEDCCTIFVPKHPETHPNLKKIAAGEAGMMDDAERMIQEAVDQAEKIRL</sequence>
<dbReference type="InterPro" id="IPR054173">
    <property type="entry name" value="ThiI_fer"/>
</dbReference>
<dbReference type="GO" id="GO:0005829">
    <property type="term" value="C:cytosol"/>
    <property type="evidence" value="ECO:0007669"/>
    <property type="project" value="TreeGrafter"/>
</dbReference>
<organism evidence="21 22">
    <name type="scientific">Candidatus Pseudoramibacter fermentans</name>
    <dbReference type="NCBI Taxonomy" id="2594427"/>
    <lineage>
        <taxon>Bacteria</taxon>
        <taxon>Bacillati</taxon>
        <taxon>Bacillota</taxon>
        <taxon>Clostridia</taxon>
        <taxon>Eubacteriales</taxon>
        <taxon>Eubacteriaceae</taxon>
        <taxon>Pseudoramibacter</taxon>
    </lineage>
</organism>
<dbReference type="SUPFAM" id="SSF143437">
    <property type="entry name" value="THUMP domain-like"/>
    <property type="match status" value="1"/>
</dbReference>
<keyword evidence="22" id="KW-1185">Reference proteome</keyword>
<dbReference type="InterPro" id="IPR050102">
    <property type="entry name" value="tRNA_sulfurtransferase_ThiI"/>
</dbReference>
<keyword evidence="7 19" id="KW-0067">ATP-binding</keyword>
<dbReference type="GO" id="GO:0005524">
    <property type="term" value="F:ATP binding"/>
    <property type="evidence" value="ECO:0007669"/>
    <property type="project" value="UniProtKB-UniRule"/>
</dbReference>
<evidence type="ECO:0000256" key="11">
    <source>
        <dbReference type="ARBA" id="ARBA00052330"/>
    </source>
</evidence>
<evidence type="ECO:0000256" key="5">
    <source>
        <dbReference type="ARBA" id="ARBA00022679"/>
    </source>
</evidence>
<feature type="binding site" evidence="19">
    <location>
        <position position="297"/>
    </location>
    <ligand>
        <name>ATP</name>
        <dbReference type="ChEBI" id="CHEBI:30616"/>
    </ligand>
</feature>
<keyword evidence="3 19" id="KW-0963">Cytoplasm</keyword>
<dbReference type="GO" id="GO:0009229">
    <property type="term" value="P:thiamine diphosphate biosynthetic process"/>
    <property type="evidence" value="ECO:0007669"/>
    <property type="project" value="UniProtKB-UniRule"/>
</dbReference>
<dbReference type="Gene3D" id="3.30.2130.30">
    <property type="match status" value="1"/>
</dbReference>
<dbReference type="PANTHER" id="PTHR43209">
    <property type="entry name" value="TRNA SULFURTRANSFERASE"/>
    <property type="match status" value="1"/>
</dbReference>
<dbReference type="PANTHER" id="PTHR43209:SF1">
    <property type="entry name" value="TRNA SULFURTRANSFERASE"/>
    <property type="match status" value="1"/>
</dbReference>
<dbReference type="InterPro" id="IPR014729">
    <property type="entry name" value="Rossmann-like_a/b/a_fold"/>
</dbReference>
<feature type="binding site" evidence="19">
    <location>
        <position position="266"/>
    </location>
    <ligand>
        <name>ATP</name>
        <dbReference type="ChEBI" id="CHEBI:30616"/>
    </ligand>
</feature>
<comment type="function">
    <text evidence="12 19">Catalyzes the ATP-dependent transfer of a sulfur to tRNA to produce 4-thiouridine in position 8 of tRNAs, which functions as a near-UV photosensor. Also catalyzes the transfer of sulfur to the sulfur carrier protein ThiS, forming ThiS-thiocarboxylate. This is a step in the synthesis of thiazole, in the thiamine biosynthesis pathway. The sulfur is donated as persulfide by IscS.</text>
</comment>
<evidence type="ECO:0000313" key="21">
    <source>
        <dbReference type="EMBL" id="MQM72987.1"/>
    </source>
</evidence>
<dbReference type="UniPathway" id="UPA00060"/>
<comment type="similarity">
    <text evidence="13 19">Belongs to the ThiI family.</text>
</comment>
<dbReference type="EC" id="2.8.1.4" evidence="14 19"/>
<evidence type="ECO:0000256" key="12">
    <source>
        <dbReference type="ARBA" id="ARBA00058382"/>
    </source>
</evidence>
<comment type="catalytic activity">
    <reaction evidence="10 19">
        <text>[ThiI sulfur-carrier protein]-S-sulfanyl-L-cysteine + a uridine in tRNA + 2 reduced [2Fe-2S]-[ferredoxin] + ATP + H(+) = [ThiI sulfur-carrier protein]-L-cysteine + a 4-thiouridine in tRNA + 2 oxidized [2Fe-2S]-[ferredoxin] + AMP + diphosphate</text>
        <dbReference type="Rhea" id="RHEA:24176"/>
        <dbReference type="Rhea" id="RHEA-COMP:10000"/>
        <dbReference type="Rhea" id="RHEA-COMP:10001"/>
        <dbReference type="Rhea" id="RHEA-COMP:13337"/>
        <dbReference type="Rhea" id="RHEA-COMP:13338"/>
        <dbReference type="Rhea" id="RHEA-COMP:13339"/>
        <dbReference type="Rhea" id="RHEA-COMP:13340"/>
        <dbReference type="ChEBI" id="CHEBI:15378"/>
        <dbReference type="ChEBI" id="CHEBI:29950"/>
        <dbReference type="ChEBI" id="CHEBI:30616"/>
        <dbReference type="ChEBI" id="CHEBI:33019"/>
        <dbReference type="ChEBI" id="CHEBI:33737"/>
        <dbReference type="ChEBI" id="CHEBI:33738"/>
        <dbReference type="ChEBI" id="CHEBI:61963"/>
        <dbReference type="ChEBI" id="CHEBI:65315"/>
        <dbReference type="ChEBI" id="CHEBI:136798"/>
        <dbReference type="ChEBI" id="CHEBI:456215"/>
        <dbReference type="EC" id="2.8.1.4"/>
    </reaction>
</comment>
<dbReference type="InterPro" id="IPR020536">
    <property type="entry name" value="ThiI_AANH"/>
</dbReference>
<evidence type="ECO:0000256" key="14">
    <source>
        <dbReference type="ARBA" id="ARBA00066827"/>
    </source>
</evidence>
<evidence type="ECO:0000313" key="22">
    <source>
        <dbReference type="Proteomes" id="UP000473648"/>
    </source>
</evidence>
<evidence type="ECO:0000256" key="8">
    <source>
        <dbReference type="ARBA" id="ARBA00022884"/>
    </source>
</evidence>
<feature type="binding site" evidence="19">
    <location>
        <position position="288"/>
    </location>
    <ligand>
        <name>ATP</name>
        <dbReference type="ChEBI" id="CHEBI:30616"/>
    </ligand>
</feature>
<evidence type="ECO:0000256" key="9">
    <source>
        <dbReference type="ARBA" id="ARBA00022977"/>
    </source>
</evidence>
<evidence type="ECO:0000256" key="16">
    <source>
        <dbReference type="ARBA" id="ARBA00075337"/>
    </source>
</evidence>
<comment type="subcellular location">
    <subcellularLocation>
        <location evidence="1 19">Cytoplasm</location>
    </subcellularLocation>
</comment>
<dbReference type="CDD" id="cd11716">
    <property type="entry name" value="THUMP_ThiI"/>
    <property type="match status" value="1"/>
</dbReference>
<dbReference type="InterPro" id="IPR003720">
    <property type="entry name" value="tRNA_STrfase"/>
</dbReference>
<dbReference type="FunFam" id="3.40.50.620:FF:000053">
    <property type="entry name" value="Probable tRNA sulfurtransferase"/>
    <property type="match status" value="1"/>
</dbReference>
<dbReference type="InterPro" id="IPR049961">
    <property type="entry name" value="ThiI_N"/>
</dbReference>
<evidence type="ECO:0000256" key="3">
    <source>
        <dbReference type="ARBA" id="ARBA00022490"/>
    </source>
</evidence>
<dbReference type="GO" id="GO:0140741">
    <property type="term" value="F:tRNA-uracil-4 sulfurtransferase activity"/>
    <property type="evidence" value="ECO:0007669"/>
    <property type="project" value="UniProtKB-EC"/>
</dbReference>
<keyword evidence="4 19" id="KW-0820">tRNA-binding</keyword>
<dbReference type="InterPro" id="IPR049962">
    <property type="entry name" value="THUMP_ThiI"/>
</dbReference>
<dbReference type="GO" id="GO:0000049">
    <property type="term" value="F:tRNA binding"/>
    <property type="evidence" value="ECO:0007669"/>
    <property type="project" value="UniProtKB-UniRule"/>
</dbReference>
<comment type="caution">
    <text evidence="21">The sequence shown here is derived from an EMBL/GenBank/DDBJ whole genome shotgun (WGS) entry which is preliminary data.</text>
</comment>
<feature type="binding site" evidence="19">
    <location>
        <begin position="184"/>
        <end position="185"/>
    </location>
    <ligand>
        <name>ATP</name>
        <dbReference type="ChEBI" id="CHEBI:30616"/>
    </ligand>
</feature>
<evidence type="ECO:0000256" key="17">
    <source>
        <dbReference type="ARBA" id="ARBA00077849"/>
    </source>
</evidence>
<dbReference type="Pfam" id="PF22025">
    <property type="entry name" value="ThiI_fer"/>
    <property type="match status" value="1"/>
</dbReference>
<dbReference type="GO" id="GO:0052837">
    <property type="term" value="P:thiazole biosynthetic process"/>
    <property type="evidence" value="ECO:0007669"/>
    <property type="project" value="TreeGrafter"/>
</dbReference>
<accession>A0A6L5GRY7</accession>
<name>A0A6L5GRY7_9FIRM</name>
<evidence type="ECO:0000256" key="2">
    <source>
        <dbReference type="ARBA" id="ARBA00004948"/>
    </source>
</evidence>
<dbReference type="Proteomes" id="UP000473648">
    <property type="component" value="Unassembled WGS sequence"/>
</dbReference>
<evidence type="ECO:0000259" key="20">
    <source>
        <dbReference type="PROSITE" id="PS51165"/>
    </source>
</evidence>
<evidence type="ECO:0000256" key="6">
    <source>
        <dbReference type="ARBA" id="ARBA00022741"/>
    </source>
</evidence>
<feature type="domain" description="THUMP" evidence="20">
    <location>
        <begin position="62"/>
        <end position="168"/>
    </location>
</feature>
<dbReference type="CDD" id="cd01712">
    <property type="entry name" value="PPase_ThiI"/>
    <property type="match status" value="1"/>
</dbReference>
<dbReference type="NCBIfam" id="TIGR00342">
    <property type="entry name" value="tRNA uracil 4-sulfurtransferase ThiI"/>
    <property type="match status" value="1"/>
</dbReference>
<dbReference type="Pfam" id="PF02926">
    <property type="entry name" value="THUMP"/>
    <property type="match status" value="1"/>
</dbReference>
<comment type="pathway">
    <text evidence="2 19">Cofactor biosynthesis; thiamine diphosphate biosynthesis.</text>
</comment>
<dbReference type="AlphaFoldDB" id="A0A6L5GRY7"/>
<dbReference type="Pfam" id="PF02568">
    <property type="entry name" value="ThiI"/>
    <property type="match status" value="1"/>
</dbReference>
<dbReference type="EMBL" id="VOGB01000004">
    <property type="protein sequence ID" value="MQM72987.1"/>
    <property type="molecule type" value="Genomic_DNA"/>
</dbReference>
<feature type="binding site" evidence="19">
    <location>
        <begin position="209"/>
        <end position="210"/>
    </location>
    <ligand>
        <name>ATP</name>
        <dbReference type="ChEBI" id="CHEBI:30616"/>
    </ligand>
</feature>
<evidence type="ECO:0000256" key="19">
    <source>
        <dbReference type="HAMAP-Rule" id="MF_00021"/>
    </source>
</evidence>
<comment type="catalytic activity">
    <reaction evidence="11 19">
        <text>[ThiS sulfur-carrier protein]-C-terminal Gly-Gly-AMP + S-sulfanyl-L-cysteinyl-[cysteine desulfurase] + AH2 = [ThiS sulfur-carrier protein]-C-terminal-Gly-aminoethanethioate + L-cysteinyl-[cysteine desulfurase] + A + AMP + 2 H(+)</text>
        <dbReference type="Rhea" id="RHEA:43340"/>
        <dbReference type="Rhea" id="RHEA-COMP:12157"/>
        <dbReference type="Rhea" id="RHEA-COMP:12158"/>
        <dbReference type="Rhea" id="RHEA-COMP:12910"/>
        <dbReference type="Rhea" id="RHEA-COMP:19908"/>
        <dbReference type="ChEBI" id="CHEBI:13193"/>
        <dbReference type="ChEBI" id="CHEBI:15378"/>
        <dbReference type="ChEBI" id="CHEBI:17499"/>
        <dbReference type="ChEBI" id="CHEBI:29950"/>
        <dbReference type="ChEBI" id="CHEBI:61963"/>
        <dbReference type="ChEBI" id="CHEBI:90618"/>
        <dbReference type="ChEBI" id="CHEBI:232372"/>
        <dbReference type="ChEBI" id="CHEBI:456215"/>
    </reaction>
</comment>